<organism evidence="2 3">
    <name type="scientific">Rhizomicrobium electricum</name>
    <dbReference type="NCBI Taxonomy" id="480070"/>
    <lineage>
        <taxon>Bacteria</taxon>
        <taxon>Pseudomonadati</taxon>
        <taxon>Pseudomonadota</taxon>
        <taxon>Alphaproteobacteria</taxon>
        <taxon>Micropepsales</taxon>
        <taxon>Micropepsaceae</taxon>
        <taxon>Rhizomicrobium</taxon>
    </lineage>
</organism>
<dbReference type="RefSeq" id="WP_208393902.1">
    <property type="nucleotide sequence ID" value="NZ_BAAADD010000006.1"/>
</dbReference>
<dbReference type="InterPro" id="IPR013783">
    <property type="entry name" value="Ig-like_fold"/>
</dbReference>
<dbReference type="InterPro" id="IPR000801">
    <property type="entry name" value="Esterase-like"/>
</dbReference>
<dbReference type="Gene3D" id="3.40.50.1820">
    <property type="entry name" value="alpha/beta hydrolase"/>
    <property type="match status" value="1"/>
</dbReference>
<evidence type="ECO:0000313" key="3">
    <source>
        <dbReference type="Proteomes" id="UP001499951"/>
    </source>
</evidence>
<gene>
    <name evidence="2" type="ORF">GCM10008942_23210</name>
</gene>
<dbReference type="Proteomes" id="UP001499951">
    <property type="component" value="Unassembled WGS sequence"/>
</dbReference>
<dbReference type="Gene3D" id="2.60.40.10">
    <property type="entry name" value="Immunoglobulins"/>
    <property type="match status" value="1"/>
</dbReference>
<feature type="chain" id="PRO_5046497633" evidence="1">
    <location>
        <begin position="21"/>
        <end position="400"/>
    </location>
</feature>
<dbReference type="InterPro" id="IPR029058">
    <property type="entry name" value="AB_hydrolase_fold"/>
</dbReference>
<dbReference type="GO" id="GO:0016787">
    <property type="term" value="F:hydrolase activity"/>
    <property type="evidence" value="ECO:0007669"/>
    <property type="project" value="UniProtKB-KW"/>
</dbReference>
<name>A0ABP3PRZ5_9PROT</name>
<comment type="caution">
    <text evidence="2">The sequence shown here is derived from an EMBL/GenBank/DDBJ whole genome shotgun (WGS) entry which is preliminary data.</text>
</comment>
<dbReference type="PANTHER" id="PTHR48098:SF1">
    <property type="entry name" value="DIACYLGLYCEROL ACYLTRANSFERASE_MYCOLYLTRANSFERASE AG85A"/>
    <property type="match status" value="1"/>
</dbReference>
<sequence>MKKVLLALVAAMLAATASLGAVTVEREAAAGGGTDSEPSATNVPGAAYPRIFRDKRVEFRIVAPAAKAVAVELLSGKRFPMTKDAGGSWSVVTSPLVVGFHYYSLNVDGVSMNDPGTNTFFGANKAMSGVEVPEDGAAADVVADVPHGDVRIRIYKSKVTGQWRRAFIYTPPGYDRDAARYPVLYLQHGSGENETGWTFQGHANLILDNLIAAKKAVPMIVVMNTGYASQADGPFVAPPSSSPHRSSADFMTFERVMTDDVIPMVDSTFRTIADRDHRAMAGLSMGGIQATDYATRNLDLFAYIGGFSGSMGFLEPEAHDPATAFGGRFKDGASFNKHVKLLWLGLGTAEGPRFQKGMGAFRSVLDKAGIKYVFFASPDTEHEWLTWRRDLNDFAPRLFK</sequence>
<keyword evidence="2" id="KW-0378">Hydrolase</keyword>
<dbReference type="EMBL" id="BAAADD010000006">
    <property type="protein sequence ID" value="GAA0573890.1"/>
    <property type="molecule type" value="Genomic_DNA"/>
</dbReference>
<evidence type="ECO:0000313" key="2">
    <source>
        <dbReference type="EMBL" id="GAA0573890.1"/>
    </source>
</evidence>
<dbReference type="SUPFAM" id="SSF81296">
    <property type="entry name" value="E set domains"/>
    <property type="match status" value="1"/>
</dbReference>
<evidence type="ECO:0000256" key="1">
    <source>
        <dbReference type="SAM" id="SignalP"/>
    </source>
</evidence>
<feature type="signal peptide" evidence="1">
    <location>
        <begin position="1"/>
        <end position="20"/>
    </location>
</feature>
<keyword evidence="3" id="KW-1185">Reference proteome</keyword>
<dbReference type="SUPFAM" id="SSF53474">
    <property type="entry name" value="alpha/beta-Hydrolases"/>
    <property type="match status" value="1"/>
</dbReference>
<accession>A0ABP3PRZ5</accession>
<protein>
    <submittedName>
        <fullName evidence="2">Alpha/beta hydrolase-fold protein</fullName>
    </submittedName>
</protein>
<reference evidence="3" key="1">
    <citation type="journal article" date="2019" name="Int. J. Syst. Evol. Microbiol.">
        <title>The Global Catalogue of Microorganisms (GCM) 10K type strain sequencing project: providing services to taxonomists for standard genome sequencing and annotation.</title>
        <authorList>
            <consortium name="The Broad Institute Genomics Platform"/>
            <consortium name="The Broad Institute Genome Sequencing Center for Infectious Disease"/>
            <person name="Wu L."/>
            <person name="Ma J."/>
        </authorList>
    </citation>
    <scope>NUCLEOTIDE SEQUENCE [LARGE SCALE GENOMIC DNA]</scope>
    <source>
        <strain evidence="3">JCM 15089</strain>
    </source>
</reference>
<keyword evidence="1" id="KW-0732">Signal</keyword>
<dbReference type="PANTHER" id="PTHR48098">
    <property type="entry name" value="ENTEROCHELIN ESTERASE-RELATED"/>
    <property type="match status" value="1"/>
</dbReference>
<dbReference type="Pfam" id="PF00756">
    <property type="entry name" value="Esterase"/>
    <property type="match status" value="1"/>
</dbReference>
<dbReference type="InterPro" id="IPR014756">
    <property type="entry name" value="Ig_E-set"/>
</dbReference>
<proteinExistence type="predicted"/>
<dbReference type="InterPro" id="IPR050583">
    <property type="entry name" value="Mycobacterial_A85_antigen"/>
</dbReference>